<evidence type="ECO:0000259" key="16">
    <source>
        <dbReference type="Pfam" id="PF20806"/>
    </source>
</evidence>
<feature type="compositionally biased region" description="Basic and acidic residues" evidence="14">
    <location>
        <begin position="428"/>
        <end position="458"/>
    </location>
</feature>
<feature type="region of interest" description="Disordered" evidence="14">
    <location>
        <begin position="421"/>
        <end position="458"/>
    </location>
</feature>
<keyword evidence="5" id="KW-0677">Repeat</keyword>
<dbReference type="InterPro" id="IPR013517">
    <property type="entry name" value="FG-GAP"/>
</dbReference>
<evidence type="ECO:0000256" key="14">
    <source>
        <dbReference type="SAM" id="MobiDB-lite"/>
    </source>
</evidence>
<name>A0A4E0RJF2_FASHE</name>
<dbReference type="GO" id="GO:0033627">
    <property type="term" value="P:cell adhesion mediated by integrin"/>
    <property type="evidence" value="ECO:0007669"/>
    <property type="project" value="TreeGrafter"/>
</dbReference>
<feature type="region of interest" description="Disordered" evidence="14">
    <location>
        <begin position="1140"/>
        <end position="1190"/>
    </location>
</feature>
<keyword evidence="10 13" id="KW-0675">Receptor</keyword>
<dbReference type="InterPro" id="IPR048286">
    <property type="entry name" value="Integrin_alpha_Ig-like_3"/>
</dbReference>
<gene>
    <name evidence="17" type="ORF">D915_001333</name>
</gene>
<dbReference type="InterPro" id="IPR032695">
    <property type="entry name" value="Integrin_dom_sf"/>
</dbReference>
<organism evidence="17 18">
    <name type="scientific">Fasciola hepatica</name>
    <name type="common">Liver fluke</name>
    <dbReference type="NCBI Taxonomy" id="6192"/>
    <lineage>
        <taxon>Eukaryota</taxon>
        <taxon>Metazoa</taxon>
        <taxon>Spiralia</taxon>
        <taxon>Lophotrochozoa</taxon>
        <taxon>Platyhelminthes</taxon>
        <taxon>Trematoda</taxon>
        <taxon>Digenea</taxon>
        <taxon>Plagiorchiida</taxon>
        <taxon>Echinostomata</taxon>
        <taxon>Echinostomatoidea</taxon>
        <taxon>Fasciolidae</taxon>
        <taxon>Fasciola</taxon>
    </lineage>
</organism>
<evidence type="ECO:0000256" key="11">
    <source>
        <dbReference type="ARBA" id="ARBA00023180"/>
    </source>
</evidence>
<evidence type="ECO:0000256" key="8">
    <source>
        <dbReference type="ARBA" id="ARBA00023037"/>
    </source>
</evidence>
<evidence type="ECO:0000256" key="13">
    <source>
        <dbReference type="RuleBase" id="RU003762"/>
    </source>
</evidence>
<dbReference type="InterPro" id="IPR048285">
    <property type="entry name" value="Integrin_alpha_Ig-like_2"/>
</dbReference>
<dbReference type="InterPro" id="IPR018184">
    <property type="entry name" value="Integrin_alpha_C_CS"/>
</dbReference>
<dbReference type="GO" id="GO:0098609">
    <property type="term" value="P:cell-cell adhesion"/>
    <property type="evidence" value="ECO:0007669"/>
    <property type="project" value="TreeGrafter"/>
</dbReference>
<dbReference type="Gene3D" id="2.130.10.130">
    <property type="entry name" value="Integrin alpha, N-terminal"/>
    <property type="match status" value="1"/>
</dbReference>
<dbReference type="SUPFAM" id="SSF69179">
    <property type="entry name" value="Integrin domains"/>
    <property type="match status" value="2"/>
</dbReference>
<evidence type="ECO:0000259" key="15">
    <source>
        <dbReference type="Pfam" id="PF20805"/>
    </source>
</evidence>
<keyword evidence="18" id="KW-1185">Reference proteome</keyword>
<evidence type="ECO:0000256" key="9">
    <source>
        <dbReference type="ARBA" id="ARBA00023136"/>
    </source>
</evidence>
<dbReference type="Proteomes" id="UP000230066">
    <property type="component" value="Unassembled WGS sequence"/>
</dbReference>
<dbReference type="PRINTS" id="PR01185">
    <property type="entry name" value="INTEGRINA"/>
</dbReference>
<evidence type="ECO:0000256" key="2">
    <source>
        <dbReference type="ARBA" id="ARBA00008054"/>
    </source>
</evidence>
<dbReference type="PANTHER" id="PTHR23220">
    <property type="entry name" value="INTEGRIN ALPHA"/>
    <property type="match status" value="1"/>
</dbReference>
<dbReference type="Gene3D" id="2.60.40.1510">
    <property type="entry name" value="ntegrin, alpha v. Chain A, domain 3"/>
    <property type="match status" value="1"/>
</dbReference>
<evidence type="ECO:0000256" key="6">
    <source>
        <dbReference type="ARBA" id="ARBA00022889"/>
    </source>
</evidence>
<dbReference type="GO" id="GO:0005178">
    <property type="term" value="F:integrin binding"/>
    <property type="evidence" value="ECO:0007669"/>
    <property type="project" value="TreeGrafter"/>
</dbReference>
<dbReference type="PROSITE" id="PS00242">
    <property type="entry name" value="INTEGRIN_ALPHA"/>
    <property type="match status" value="1"/>
</dbReference>
<accession>A0A4E0RJF2</accession>
<dbReference type="Gene3D" id="2.60.40.1530">
    <property type="entry name" value="ntegrin, alpha v. Chain A, domain 4"/>
    <property type="match status" value="1"/>
</dbReference>
<dbReference type="SUPFAM" id="SSF69318">
    <property type="entry name" value="Integrin alpha N-terminal domain"/>
    <property type="match status" value="1"/>
</dbReference>
<proteinExistence type="inferred from homology"/>
<feature type="domain" description="Integrin alpha third immunoglobulin-like" evidence="16">
    <location>
        <begin position="1048"/>
        <end position="1092"/>
    </location>
</feature>
<dbReference type="GO" id="GO:0009897">
    <property type="term" value="C:external side of plasma membrane"/>
    <property type="evidence" value="ECO:0007669"/>
    <property type="project" value="TreeGrafter"/>
</dbReference>
<dbReference type="GO" id="GO:0007160">
    <property type="term" value="P:cell-matrix adhesion"/>
    <property type="evidence" value="ECO:0007669"/>
    <property type="project" value="TreeGrafter"/>
</dbReference>
<dbReference type="InterPro" id="IPR000413">
    <property type="entry name" value="Integrin_alpha"/>
</dbReference>
<evidence type="ECO:0000256" key="5">
    <source>
        <dbReference type="ARBA" id="ARBA00022737"/>
    </source>
</evidence>
<evidence type="ECO:0000256" key="12">
    <source>
        <dbReference type="PROSITE-ProRule" id="PRU00803"/>
    </source>
</evidence>
<feature type="domain" description="Integrin alpha second immunoglobulin-like" evidence="15">
    <location>
        <begin position="814"/>
        <end position="920"/>
    </location>
</feature>
<dbReference type="InterPro" id="IPR013519">
    <property type="entry name" value="Int_alpha_beta-p"/>
</dbReference>
<dbReference type="InterPro" id="IPR028994">
    <property type="entry name" value="Integrin_alpha_N"/>
</dbReference>
<keyword evidence="6 13" id="KW-0130">Cell adhesion</keyword>
<keyword evidence="9 13" id="KW-0472">Membrane</keyword>
<protein>
    <submittedName>
        <fullName evidence="17">Integrin alpha-5</fullName>
    </submittedName>
</protein>
<comment type="subcellular location">
    <subcellularLocation>
        <location evidence="1 13">Membrane</location>
        <topology evidence="1 13">Single-pass type I membrane protein</topology>
    </subcellularLocation>
</comment>
<dbReference type="PROSITE" id="PS51470">
    <property type="entry name" value="FG_GAP"/>
    <property type="match status" value="3"/>
</dbReference>
<dbReference type="Pfam" id="PF20806">
    <property type="entry name" value="Integrin_A_Ig_3"/>
    <property type="match status" value="2"/>
</dbReference>
<feature type="repeat" description="FG-GAP" evidence="12">
    <location>
        <begin position="365"/>
        <end position="429"/>
    </location>
</feature>
<feature type="chain" id="PRO_5019882015" evidence="13">
    <location>
        <begin position="21"/>
        <end position="1350"/>
    </location>
</feature>
<feature type="compositionally biased region" description="Polar residues" evidence="14">
    <location>
        <begin position="947"/>
        <end position="956"/>
    </location>
</feature>
<feature type="signal peptide" evidence="13">
    <location>
        <begin position="1"/>
        <end position="20"/>
    </location>
</feature>
<evidence type="ECO:0000256" key="1">
    <source>
        <dbReference type="ARBA" id="ARBA00004479"/>
    </source>
</evidence>
<keyword evidence="4 13" id="KW-0732">Signal</keyword>
<comment type="caution">
    <text evidence="17">The sequence shown here is derived from an EMBL/GenBank/DDBJ whole genome shotgun (WGS) entry which is preliminary data.</text>
</comment>
<dbReference type="Pfam" id="PF01839">
    <property type="entry name" value="FG-GAP"/>
    <property type="match status" value="1"/>
</dbReference>
<evidence type="ECO:0000256" key="7">
    <source>
        <dbReference type="ARBA" id="ARBA00022989"/>
    </source>
</evidence>
<reference evidence="17" key="1">
    <citation type="submission" date="2019-03" db="EMBL/GenBank/DDBJ databases">
        <title>Improved annotation for the trematode Fasciola hepatica.</title>
        <authorList>
            <person name="Choi Y.-J."/>
            <person name="Martin J."/>
            <person name="Mitreva M."/>
        </authorList>
    </citation>
    <scope>NUCLEOTIDE SEQUENCE [LARGE SCALE GENOMIC DNA]</scope>
</reference>
<dbReference type="SMART" id="SM00191">
    <property type="entry name" value="Int_alpha"/>
    <property type="match status" value="4"/>
</dbReference>
<dbReference type="GO" id="GO:0008305">
    <property type="term" value="C:integrin complex"/>
    <property type="evidence" value="ECO:0007669"/>
    <property type="project" value="InterPro"/>
</dbReference>
<evidence type="ECO:0000256" key="3">
    <source>
        <dbReference type="ARBA" id="ARBA00022692"/>
    </source>
</evidence>
<dbReference type="PANTHER" id="PTHR23220:SF133">
    <property type="entry name" value="INTEGRIN ALPHA-PS2"/>
    <property type="match status" value="1"/>
</dbReference>
<sequence length="1350" mass="148801">MYRFLWNFVQVCLIITFTNANSIQDVPFSNLSPPPPSTFLTSNHHLHYQQQQSDLIFPFDAVKRYAHTESGSYFGYSVAAYVGQAQSFCLVGAPRAKLDGFNDLPLSTFNPNTEDSTGLVYRLDLDTRLPYCSLVPIATTDEARKEYGTPTPGISKWLGGSVAAASNSLNGIQLGCDPRYIYAPDLINQTGSSTWGTGHWNGGPTGTSSRSGRTMLGTGQCALYTGASMQYTPVDACLTQEEGACLSGFSADVEAGTEFGEALVALGMPGSYLTEGNVFLGHYRGRELLNAFRLKSSPEDVKHMGFNLGYSVKLAHLIRRPFRDENGRVDGTSGASLLTSSSMWFDNDYRGIVMILDQAMDLGGITYLKDKWGHIGSFFGYSLTTADLNGDGIADIVVGAPYFTDRKETADQSQTDIYVQGASSHNTETPKSELSQKTRSGTDDAAEEKNDKERDTDWGRLLPDVGRVYVFYGRPANVTGMGANRRPDYTGHEPVILNGPRLAGGRFGHAITSLSDVDGDGTEDIAVSCPYCTDPRNREEKGAVLVYLGRKTGRITDDPSQIIWAGDLPKEDPVTTCGDFGLEESGPRTFQSFGWSLSGGTDLDGNRAPDLVVGDFESDQVVIIRARNTLWFDDPQWDLPVARTLPWSGPGQTLCDTACHFEVRLTVAVHGRAEVLRNPGVFRVRVRSDLDAGMEESAMKRLIGFDLAEPAESSPPNMSNTGYLDTVVTIRPNKLIDSSNRLTLLTLRLQPVLDRVMHLLWKPIRINASINPVDNPATKVRDSVIEPIPSWVLHPFLGERYFVSRQLRFANPACGPDNVCMAELQVRLTDQSHGPTENQVIYFRERISQRNLTVHVGNLGENAYASWLKLLIPHQFSYIIPKNLACETNIRMEQKATEIVCSLGDPLQYTGSKLIPFVFQLNTAGAFKPLDLPMSDAPQDGVRALNETDNPTWSEKSTARSKSRHSRQTGLDPVGSVANSFVNDTVTIYAEGFSGNDDLDPWNNNASITYKLQLAAKIDLSSSALDRTIIDSRNFTAQLYEMQRVHPETIGPEIKHIYLVSNNGPSPIENLWVNITMPVKTENDEHLVYFLDRIRYHVEDGGPPRTVNVAPEVISAEGHVRGMCLTPDWALNPLRLNAVNRSPAGSPKRNPRSAELTREDLLAESADGSETRTYVDPNRPNPTRSTRSILPGVRKRQQEIIKCGQESPNIGVPICATIYCRIDNLSRGDAVRIVLRGHVWADTFFRYKIPDLAIVSEAHSELAEYAFGIPVHGNRTIQPLAISQNFVFHGIKVPAFREIPLWPIILGCILGAALLAGIIFGLWRCGFFRRKPIYDAQPVSSGPIVSPTVL</sequence>
<keyword evidence="8 13" id="KW-0401">Integrin</keyword>
<keyword evidence="7 13" id="KW-1133">Transmembrane helix</keyword>
<feature type="repeat" description="FG-GAP" evidence="12">
    <location>
        <begin position="493"/>
        <end position="556"/>
    </location>
</feature>
<feature type="repeat" description="FG-GAP" evidence="12">
    <location>
        <begin position="579"/>
        <end position="641"/>
    </location>
</feature>
<dbReference type="GO" id="GO:0007229">
    <property type="term" value="P:integrin-mediated signaling pathway"/>
    <property type="evidence" value="ECO:0007669"/>
    <property type="project" value="UniProtKB-KW"/>
</dbReference>
<dbReference type="EMBL" id="JXXN02000320">
    <property type="protein sequence ID" value="THD27795.1"/>
    <property type="molecule type" value="Genomic_DNA"/>
</dbReference>
<comment type="similarity">
    <text evidence="2 13">Belongs to the integrin alpha chain family.</text>
</comment>
<keyword evidence="11" id="KW-0325">Glycoprotein</keyword>
<evidence type="ECO:0000313" key="17">
    <source>
        <dbReference type="EMBL" id="THD27795.1"/>
    </source>
</evidence>
<feature type="transmembrane region" description="Helical" evidence="13">
    <location>
        <begin position="1301"/>
        <end position="1323"/>
    </location>
</feature>
<feature type="domain" description="Integrin alpha third immunoglobulin-like" evidence="16">
    <location>
        <begin position="1115"/>
        <end position="1265"/>
    </location>
</feature>
<dbReference type="Gene3D" id="1.20.5.930">
    <property type="entry name" value="Bicelle-embedded integrin alpha(iib) transmembrane segment"/>
    <property type="match status" value="1"/>
</dbReference>
<keyword evidence="3 13" id="KW-0812">Transmembrane</keyword>
<evidence type="ECO:0000256" key="4">
    <source>
        <dbReference type="ARBA" id="ARBA00022729"/>
    </source>
</evidence>
<evidence type="ECO:0000256" key="10">
    <source>
        <dbReference type="ARBA" id="ARBA00023170"/>
    </source>
</evidence>
<feature type="region of interest" description="Disordered" evidence="14">
    <location>
        <begin position="939"/>
        <end position="974"/>
    </location>
</feature>
<evidence type="ECO:0000313" key="18">
    <source>
        <dbReference type="Proteomes" id="UP000230066"/>
    </source>
</evidence>
<dbReference type="Pfam" id="PF20805">
    <property type="entry name" value="Integrin_A_Ig_2"/>
    <property type="match status" value="1"/>
</dbReference>